<dbReference type="SUPFAM" id="SSF57701">
    <property type="entry name" value="Zn2/Cys6 DNA-binding domain"/>
    <property type="match status" value="1"/>
</dbReference>
<dbReference type="EMBL" id="WJXW01000008">
    <property type="protein sequence ID" value="KAF9733976.1"/>
    <property type="molecule type" value="Genomic_DNA"/>
</dbReference>
<dbReference type="Gene3D" id="3.30.160.60">
    <property type="entry name" value="Classic Zinc Finger"/>
    <property type="match status" value="2"/>
</dbReference>
<keyword evidence="6" id="KW-0539">Nucleus</keyword>
<organism evidence="11 12">
    <name type="scientific">Paraphaeosphaeria minitans</name>
    <dbReference type="NCBI Taxonomy" id="565426"/>
    <lineage>
        <taxon>Eukaryota</taxon>
        <taxon>Fungi</taxon>
        <taxon>Dikarya</taxon>
        <taxon>Ascomycota</taxon>
        <taxon>Pezizomycotina</taxon>
        <taxon>Dothideomycetes</taxon>
        <taxon>Pleosporomycetidae</taxon>
        <taxon>Pleosporales</taxon>
        <taxon>Massarineae</taxon>
        <taxon>Didymosphaeriaceae</taxon>
        <taxon>Paraphaeosphaeria</taxon>
    </lineage>
</organism>
<evidence type="ECO:0000256" key="6">
    <source>
        <dbReference type="ARBA" id="ARBA00023242"/>
    </source>
</evidence>
<evidence type="ECO:0000256" key="3">
    <source>
        <dbReference type="ARBA" id="ARBA00022833"/>
    </source>
</evidence>
<feature type="domain" description="Zn(2)-C6 fungal-type" evidence="9">
    <location>
        <begin position="92"/>
        <end position="119"/>
    </location>
</feature>
<feature type="domain" description="C2H2-type" evidence="10">
    <location>
        <begin position="48"/>
        <end position="75"/>
    </location>
</feature>
<dbReference type="PROSITE" id="PS50048">
    <property type="entry name" value="ZN2_CY6_FUNGAL_2"/>
    <property type="match status" value="1"/>
</dbReference>
<keyword evidence="1" id="KW-0479">Metal-binding</keyword>
<dbReference type="InterPro" id="IPR001138">
    <property type="entry name" value="Zn2Cys6_DnaBD"/>
</dbReference>
<dbReference type="CDD" id="cd12148">
    <property type="entry name" value="fungal_TF_MHR"/>
    <property type="match status" value="1"/>
</dbReference>
<feature type="domain" description="C2H2-type" evidence="10">
    <location>
        <begin position="20"/>
        <end position="47"/>
    </location>
</feature>
<feature type="region of interest" description="Disordered" evidence="8">
    <location>
        <begin position="283"/>
        <end position="317"/>
    </location>
</feature>
<reference evidence="11" key="1">
    <citation type="journal article" date="2020" name="Mol. Plant Microbe Interact.">
        <title>Genome Sequence of the Biocontrol Agent Coniothyrium minitans strain Conio (IMI 134523).</title>
        <authorList>
            <person name="Patel D."/>
            <person name="Shittu T.A."/>
            <person name="Baroncelli R."/>
            <person name="Muthumeenakshi S."/>
            <person name="Osborne T.H."/>
            <person name="Janganan T.K."/>
            <person name="Sreenivasaprasad S."/>
        </authorList>
    </citation>
    <scope>NUCLEOTIDE SEQUENCE</scope>
    <source>
        <strain evidence="11">Conio</strain>
    </source>
</reference>
<evidence type="ECO:0000256" key="4">
    <source>
        <dbReference type="ARBA" id="ARBA00023015"/>
    </source>
</evidence>
<dbReference type="GO" id="GO:0003677">
    <property type="term" value="F:DNA binding"/>
    <property type="evidence" value="ECO:0007669"/>
    <property type="project" value="InterPro"/>
</dbReference>
<evidence type="ECO:0000256" key="1">
    <source>
        <dbReference type="ARBA" id="ARBA00022723"/>
    </source>
</evidence>
<evidence type="ECO:0000259" key="9">
    <source>
        <dbReference type="PROSITE" id="PS50048"/>
    </source>
</evidence>
<dbReference type="PROSITE" id="PS50157">
    <property type="entry name" value="ZINC_FINGER_C2H2_2"/>
    <property type="match status" value="2"/>
</dbReference>
<dbReference type="AlphaFoldDB" id="A0A9P6KPP3"/>
<evidence type="ECO:0000256" key="8">
    <source>
        <dbReference type="SAM" id="MobiDB-lite"/>
    </source>
</evidence>
<keyword evidence="3" id="KW-0862">Zinc</keyword>
<evidence type="ECO:0000256" key="7">
    <source>
        <dbReference type="PROSITE-ProRule" id="PRU00042"/>
    </source>
</evidence>
<protein>
    <submittedName>
        <fullName evidence="11">C6 transcription factor</fullName>
    </submittedName>
</protein>
<dbReference type="PROSITE" id="PS00463">
    <property type="entry name" value="ZN2_CY6_FUNGAL_1"/>
    <property type="match status" value="1"/>
</dbReference>
<dbReference type="GO" id="GO:0008270">
    <property type="term" value="F:zinc ion binding"/>
    <property type="evidence" value="ECO:0007669"/>
    <property type="project" value="UniProtKB-KW"/>
</dbReference>
<evidence type="ECO:0000313" key="11">
    <source>
        <dbReference type="EMBL" id="KAF9733976.1"/>
    </source>
</evidence>
<keyword evidence="12" id="KW-1185">Reference proteome</keyword>
<keyword evidence="2 7" id="KW-0863">Zinc-finger</keyword>
<evidence type="ECO:0000256" key="2">
    <source>
        <dbReference type="ARBA" id="ARBA00022771"/>
    </source>
</evidence>
<dbReference type="CDD" id="cd00067">
    <property type="entry name" value="GAL4"/>
    <property type="match status" value="1"/>
</dbReference>
<evidence type="ECO:0000256" key="5">
    <source>
        <dbReference type="ARBA" id="ARBA00023163"/>
    </source>
</evidence>
<dbReference type="Gene3D" id="4.10.240.10">
    <property type="entry name" value="Zn(2)-C6 fungal-type DNA-binding domain"/>
    <property type="match status" value="1"/>
</dbReference>
<dbReference type="GO" id="GO:0000981">
    <property type="term" value="F:DNA-binding transcription factor activity, RNA polymerase II-specific"/>
    <property type="evidence" value="ECO:0007669"/>
    <property type="project" value="InterPro"/>
</dbReference>
<feature type="compositionally biased region" description="Polar residues" evidence="8">
    <location>
        <begin position="301"/>
        <end position="311"/>
    </location>
</feature>
<keyword evidence="5" id="KW-0804">Transcription</keyword>
<comment type="caution">
    <text evidence="11">The sequence shown here is derived from an EMBL/GenBank/DDBJ whole genome shotgun (WGS) entry which is preliminary data.</text>
</comment>
<dbReference type="FunFam" id="3.30.160.60:FF:002343">
    <property type="entry name" value="Zinc finger protein 33A"/>
    <property type="match status" value="1"/>
</dbReference>
<sequence length="882" mass="98641">MEAASNFPAIPDTEAKERLFQCSTCKRSFIRVDHLMRHVRSHTKQRPYVCPTCSKCFARVDLLKRHVANHASDTGKKRSRRDISRMSRVGQACEECSKSHLKCEDEKPCRRCRQKNLTCCLSTAAQEELDAAQELGAAQDLLDLSNDLESRSPHPHATQQTPSQHHSESTVDEAIMVAQQKVPQAWDNMQGMEPNFTDVVLGASQEPESLPMFMQNPAMSYSEGSPGDAFIPDFLRYMPPVETSLSGYATPRGLAEHNFNWDIDFSGIDLALFDQSLMHESVQHDSFRHDGPPVAPAAAATTSDQHLQNGTADSAAADRAKAFDRSLWRYMPRSKTNPVTAGESNLAFAGGESEGQSPALIPPRNITSERLSYTTRDRFLALVIEGSSKENSKRIASGFPSLGLLDGMIQIFFTSPSVNAGSCFHLPTFSSAKIKPLLLVCVVAAGAFSAPDELLRKLGQALHEVARVSMAKSIDEDNSNIRDIQYLQMQLLLCEIGMWSGVSRKMEISESFLQPPVTMLRRGGWFSRSVWKKIYPTPDDEGPVLQKKWKEWVLQESWLRLVYRYFEFDRQSSMALLKPPLISYAEMNLPLPHSDALWQAPSAPAWKTTYLTTLGTTARRPTLFDCLEDLEYLNLFPTASSAHLYMIWGMIWEYRQLCSLGSKKRITNDLLLNSRQAELTKMCEEFRLNHVSGSIQELLIVETMLMHLNAPVEEVQTFAGIAGLDEARHAYTSIRNWTSTESARQAVWHASQVVKISETASQGVLQNFYAMAVYHAALVLWAYGLLKRTADDANNEPNREPPVFILGTTEERDVKNFVKFNRGEPAIRDDSTQTVAHLHNAAQVLGTVSQILLRNHGSVRGSCPPLVEGLVQLMEVLRSASK</sequence>
<dbReference type="SMART" id="SM00355">
    <property type="entry name" value="ZnF_C2H2"/>
    <property type="match status" value="2"/>
</dbReference>
<evidence type="ECO:0000259" key="10">
    <source>
        <dbReference type="PROSITE" id="PS50157"/>
    </source>
</evidence>
<dbReference type="GO" id="GO:0006351">
    <property type="term" value="P:DNA-templated transcription"/>
    <property type="evidence" value="ECO:0007669"/>
    <property type="project" value="InterPro"/>
</dbReference>
<name>A0A9P6KPP3_9PLEO</name>
<dbReference type="Pfam" id="PF04082">
    <property type="entry name" value="Fungal_trans"/>
    <property type="match status" value="1"/>
</dbReference>
<proteinExistence type="predicted"/>
<dbReference type="Pfam" id="PF00172">
    <property type="entry name" value="Zn_clus"/>
    <property type="match status" value="1"/>
</dbReference>
<dbReference type="InterPro" id="IPR036236">
    <property type="entry name" value="Znf_C2H2_sf"/>
</dbReference>
<keyword evidence="4" id="KW-0805">Transcription regulation</keyword>
<dbReference type="InterPro" id="IPR013087">
    <property type="entry name" value="Znf_C2H2_type"/>
</dbReference>
<dbReference type="Pfam" id="PF00096">
    <property type="entry name" value="zf-C2H2"/>
    <property type="match status" value="2"/>
</dbReference>
<dbReference type="InterPro" id="IPR007219">
    <property type="entry name" value="XnlR_reg_dom"/>
</dbReference>
<dbReference type="InterPro" id="IPR036864">
    <property type="entry name" value="Zn2-C6_fun-type_DNA-bd_sf"/>
</dbReference>
<dbReference type="Proteomes" id="UP000756921">
    <property type="component" value="Unassembled WGS sequence"/>
</dbReference>
<dbReference type="PANTHER" id="PTHR47660">
    <property type="entry name" value="TRANSCRIPTION FACTOR WITH C2H2 AND ZN(2)-CYS(6) DNA BINDING DOMAIN (EUROFUNG)-RELATED-RELATED"/>
    <property type="match status" value="1"/>
</dbReference>
<accession>A0A9P6KPP3</accession>
<dbReference type="PROSITE" id="PS00028">
    <property type="entry name" value="ZINC_FINGER_C2H2_1"/>
    <property type="match status" value="2"/>
</dbReference>
<dbReference type="PANTHER" id="PTHR47660:SF2">
    <property type="entry name" value="TRANSCRIPTION FACTOR WITH C2H2 AND ZN(2)-CYS(6) DNA BINDING DOMAIN (EUROFUNG)"/>
    <property type="match status" value="1"/>
</dbReference>
<gene>
    <name evidence="11" type="ORF">PMIN01_08319</name>
</gene>
<dbReference type="OrthoDB" id="40579at2759"/>
<dbReference type="SUPFAM" id="SSF57667">
    <property type="entry name" value="beta-beta-alpha zinc fingers"/>
    <property type="match status" value="1"/>
</dbReference>
<evidence type="ECO:0000313" key="12">
    <source>
        <dbReference type="Proteomes" id="UP000756921"/>
    </source>
</evidence>
<feature type="region of interest" description="Disordered" evidence="8">
    <location>
        <begin position="147"/>
        <end position="170"/>
    </location>
</feature>